<evidence type="ECO:0000256" key="2">
    <source>
        <dbReference type="SAM" id="MobiDB-lite"/>
    </source>
</evidence>
<protein>
    <submittedName>
        <fullName evidence="3">Uncharacterized protein</fullName>
    </submittedName>
</protein>
<proteinExistence type="predicted"/>
<dbReference type="OrthoDB" id="10284022at2759"/>
<sequence length="223" mass="25297">DRQLEIKPVKGKDNPADLGTMYWMMFRYSFGKSEKAKKQAQVDPPKEKKDAAAEKEEEKTAAEKDKEEEPQELEVEAKEKDAAAKEEEEKHAAEKGKDEEPKVFDPDTEDLWSLMCAYDEGLGVDFSQLTDGTLQKRMEEFMSLVRLPPGQWQDGEGIRLEELLGDLSASLEDTRASQREEIRKIQEKLDEEKENLAKAESIVEEIQQGKAMLDATEATAEIA</sequence>
<accession>A0A812MPA4</accession>
<reference evidence="3" key="1">
    <citation type="submission" date="2021-02" db="EMBL/GenBank/DDBJ databases">
        <authorList>
            <person name="Dougan E. K."/>
            <person name="Rhodes N."/>
            <person name="Thang M."/>
            <person name="Chan C."/>
        </authorList>
    </citation>
    <scope>NUCLEOTIDE SEQUENCE</scope>
</reference>
<feature type="compositionally biased region" description="Basic and acidic residues" evidence="2">
    <location>
        <begin position="75"/>
        <end position="105"/>
    </location>
</feature>
<dbReference type="AlphaFoldDB" id="A0A812MPA4"/>
<feature type="region of interest" description="Disordered" evidence="2">
    <location>
        <begin position="33"/>
        <end position="106"/>
    </location>
</feature>
<keyword evidence="4" id="KW-1185">Reference proteome</keyword>
<keyword evidence="1" id="KW-0175">Coiled coil</keyword>
<evidence type="ECO:0000313" key="4">
    <source>
        <dbReference type="Proteomes" id="UP000601435"/>
    </source>
</evidence>
<evidence type="ECO:0000256" key="1">
    <source>
        <dbReference type="SAM" id="Coils"/>
    </source>
</evidence>
<feature type="non-terminal residue" evidence="3">
    <location>
        <position position="1"/>
    </location>
</feature>
<feature type="compositionally biased region" description="Basic and acidic residues" evidence="2">
    <location>
        <begin position="44"/>
        <end position="67"/>
    </location>
</feature>
<dbReference type="Proteomes" id="UP000601435">
    <property type="component" value="Unassembled WGS sequence"/>
</dbReference>
<organism evidence="3 4">
    <name type="scientific">Symbiodinium necroappetens</name>
    <dbReference type="NCBI Taxonomy" id="1628268"/>
    <lineage>
        <taxon>Eukaryota</taxon>
        <taxon>Sar</taxon>
        <taxon>Alveolata</taxon>
        <taxon>Dinophyceae</taxon>
        <taxon>Suessiales</taxon>
        <taxon>Symbiodiniaceae</taxon>
        <taxon>Symbiodinium</taxon>
    </lineage>
</organism>
<dbReference type="EMBL" id="CAJNJA010010881">
    <property type="protein sequence ID" value="CAE7263584.1"/>
    <property type="molecule type" value="Genomic_DNA"/>
</dbReference>
<feature type="coiled-coil region" evidence="1">
    <location>
        <begin position="168"/>
        <end position="209"/>
    </location>
</feature>
<name>A0A812MPA4_9DINO</name>
<evidence type="ECO:0000313" key="3">
    <source>
        <dbReference type="EMBL" id="CAE7263584.1"/>
    </source>
</evidence>
<gene>
    <name evidence="3" type="ORF">SNEC2469_LOCUS6107</name>
</gene>
<comment type="caution">
    <text evidence="3">The sequence shown here is derived from an EMBL/GenBank/DDBJ whole genome shotgun (WGS) entry which is preliminary data.</text>
</comment>